<proteinExistence type="predicted"/>
<dbReference type="GO" id="GO:0004309">
    <property type="term" value="F:exopolyphosphatase activity"/>
    <property type="evidence" value="ECO:0007669"/>
    <property type="project" value="TreeGrafter"/>
</dbReference>
<dbReference type="Gene3D" id="3.10.310.20">
    <property type="entry name" value="DHHA2 domain"/>
    <property type="match status" value="1"/>
</dbReference>
<dbReference type="EMBL" id="MU003768">
    <property type="protein sequence ID" value="KAF2725133.1"/>
    <property type="molecule type" value="Genomic_DNA"/>
</dbReference>
<dbReference type="SUPFAM" id="SSF64182">
    <property type="entry name" value="DHH phosphoesterases"/>
    <property type="match status" value="1"/>
</dbReference>
<organism evidence="6 7">
    <name type="scientific">Polychaeton citri CBS 116435</name>
    <dbReference type="NCBI Taxonomy" id="1314669"/>
    <lineage>
        <taxon>Eukaryota</taxon>
        <taxon>Fungi</taxon>
        <taxon>Dikarya</taxon>
        <taxon>Ascomycota</taxon>
        <taxon>Pezizomycotina</taxon>
        <taxon>Dothideomycetes</taxon>
        <taxon>Dothideomycetidae</taxon>
        <taxon>Capnodiales</taxon>
        <taxon>Capnodiaceae</taxon>
        <taxon>Polychaeton</taxon>
    </lineage>
</organism>
<reference evidence="6" key="1">
    <citation type="journal article" date="2020" name="Stud. Mycol.">
        <title>101 Dothideomycetes genomes: a test case for predicting lifestyles and emergence of pathogens.</title>
        <authorList>
            <person name="Haridas S."/>
            <person name="Albert R."/>
            <person name="Binder M."/>
            <person name="Bloem J."/>
            <person name="Labutti K."/>
            <person name="Salamov A."/>
            <person name="Andreopoulos B."/>
            <person name="Baker S."/>
            <person name="Barry K."/>
            <person name="Bills G."/>
            <person name="Bluhm B."/>
            <person name="Cannon C."/>
            <person name="Castanera R."/>
            <person name="Culley D."/>
            <person name="Daum C."/>
            <person name="Ezra D."/>
            <person name="Gonzalez J."/>
            <person name="Henrissat B."/>
            <person name="Kuo A."/>
            <person name="Liang C."/>
            <person name="Lipzen A."/>
            <person name="Lutzoni F."/>
            <person name="Magnuson J."/>
            <person name="Mondo S."/>
            <person name="Nolan M."/>
            <person name="Ohm R."/>
            <person name="Pangilinan J."/>
            <person name="Park H.-J."/>
            <person name="Ramirez L."/>
            <person name="Alfaro M."/>
            <person name="Sun H."/>
            <person name="Tritt A."/>
            <person name="Yoshinaga Y."/>
            <person name="Zwiers L.-H."/>
            <person name="Turgeon B."/>
            <person name="Goodwin S."/>
            <person name="Spatafora J."/>
            <person name="Crous P."/>
            <person name="Grigoriev I."/>
        </authorList>
    </citation>
    <scope>NUCLEOTIDE SEQUENCE</scope>
    <source>
        <strain evidence="6">CBS 116435</strain>
    </source>
</reference>
<dbReference type="GO" id="GO:0046872">
    <property type="term" value="F:metal ion binding"/>
    <property type="evidence" value="ECO:0007669"/>
    <property type="project" value="UniProtKB-KW"/>
</dbReference>
<dbReference type="Pfam" id="PF02833">
    <property type="entry name" value="DHHA2"/>
    <property type="match status" value="1"/>
</dbReference>
<evidence type="ECO:0000313" key="7">
    <source>
        <dbReference type="Proteomes" id="UP000799441"/>
    </source>
</evidence>
<gene>
    <name evidence="6" type="ORF">K431DRAFT_281107</name>
</gene>
<dbReference type="AlphaFoldDB" id="A0A9P4QDA2"/>
<keyword evidence="7" id="KW-1185">Reference proteome</keyword>
<keyword evidence="4" id="KW-0464">Manganese</keyword>
<dbReference type="Proteomes" id="UP000799441">
    <property type="component" value="Unassembled WGS sequence"/>
</dbReference>
<dbReference type="InterPro" id="IPR038222">
    <property type="entry name" value="DHHA2_dom_sf"/>
</dbReference>
<comment type="cofactor">
    <cofactor evidence="1">
        <name>Mn(2+)</name>
        <dbReference type="ChEBI" id="CHEBI:29035"/>
    </cofactor>
</comment>
<keyword evidence="2" id="KW-0479">Metal-binding</keyword>
<dbReference type="PANTHER" id="PTHR12112">
    <property type="entry name" value="BNIP - RELATED"/>
    <property type="match status" value="1"/>
</dbReference>
<comment type="caution">
    <text evidence="6">The sequence shown here is derived from an EMBL/GenBank/DDBJ whole genome shotgun (WGS) entry which is preliminary data.</text>
</comment>
<dbReference type="InterPro" id="IPR001667">
    <property type="entry name" value="DDH_dom"/>
</dbReference>
<evidence type="ECO:0000256" key="2">
    <source>
        <dbReference type="ARBA" id="ARBA00022723"/>
    </source>
</evidence>
<dbReference type="PANTHER" id="PTHR12112:SF39">
    <property type="entry name" value="EG:152A3.5 PROTEIN (FBGN0003116_PN PROTEIN)"/>
    <property type="match status" value="1"/>
</dbReference>
<protein>
    <submittedName>
        <fullName evidence="6">DHH phosphoesterase</fullName>
    </submittedName>
</protein>
<evidence type="ECO:0000256" key="3">
    <source>
        <dbReference type="ARBA" id="ARBA00022801"/>
    </source>
</evidence>
<dbReference type="OrthoDB" id="374045at2759"/>
<name>A0A9P4QDA2_9PEZI</name>
<dbReference type="Gene3D" id="3.90.1640.10">
    <property type="entry name" value="inorganic pyrophosphatase (n-terminal core)"/>
    <property type="match status" value="1"/>
</dbReference>
<evidence type="ECO:0000256" key="1">
    <source>
        <dbReference type="ARBA" id="ARBA00001936"/>
    </source>
</evidence>
<dbReference type="Pfam" id="PF01368">
    <property type="entry name" value="DHH"/>
    <property type="match status" value="1"/>
</dbReference>
<keyword evidence="3" id="KW-0378">Hydrolase</keyword>
<evidence type="ECO:0000259" key="5">
    <source>
        <dbReference type="SMART" id="SM01131"/>
    </source>
</evidence>
<accession>A0A9P4QDA2</accession>
<evidence type="ECO:0000256" key="4">
    <source>
        <dbReference type="ARBA" id="ARBA00023211"/>
    </source>
</evidence>
<dbReference type="InterPro" id="IPR038763">
    <property type="entry name" value="DHH_sf"/>
</dbReference>
<dbReference type="GO" id="GO:0005737">
    <property type="term" value="C:cytoplasm"/>
    <property type="evidence" value="ECO:0007669"/>
    <property type="project" value="InterPro"/>
</dbReference>
<evidence type="ECO:0000313" key="6">
    <source>
        <dbReference type="EMBL" id="KAF2725133.1"/>
    </source>
</evidence>
<sequence>MSRSSIRTFLLSTKRHLQQTIHDGARASFVVGNEAADLDSITCALVYGYILSSSIASKKDNHFVIPVTNIPAADLPLRPELTTLLKYADLKPSDLITLDDIEFSKLPAENTDWTLVDHNALTGLLAEHYTQRITGVIDHHDDERVVPQDATPRIITKSGSCSSLVVNHIRSSWDDLATLTTSIGASHGQDDKLIDDFAYTSTWDAQVAKLSLASILIDTYNLKDETKVTDHDLRAVRYLEARIFISPKLGKSYNRDRFFQEISDAKSDMDDISLVDILRKDYKEWEDGGLKLGTSAVVRPVQYLSTKDEHLEQAFVQFAQEKNIDVFAVMTAYNSDSGDFERQLVLLAAKDGKAVEVVKKFATASNDELELEEKDIGLGKDEGKALWCKSWQQGNIGASRKRVAPLLREAMKA</sequence>
<feature type="domain" description="DHHA2" evidence="5">
    <location>
        <begin position="259"/>
        <end position="411"/>
    </location>
</feature>
<dbReference type="SMART" id="SM01131">
    <property type="entry name" value="DHHA2"/>
    <property type="match status" value="1"/>
</dbReference>
<dbReference type="InterPro" id="IPR004097">
    <property type="entry name" value="DHHA2"/>
</dbReference>